<reference evidence="1 2" key="1">
    <citation type="submission" date="2023-04" db="EMBL/GenBank/DDBJ databases">
        <authorList>
            <person name="Otstavnykh N."/>
            <person name="Seitkalieva A."/>
            <person name="Bystritskaya E."/>
        </authorList>
    </citation>
    <scope>NUCLEOTIDE SEQUENCE [LARGE SCALE GENOMIC DNA]</scope>
    <source>
        <strain evidence="1 2">NRIC 0815</strain>
    </source>
</reference>
<dbReference type="Proteomes" id="UP001229025">
    <property type="component" value="Unassembled WGS sequence"/>
</dbReference>
<accession>A0ABT6UTP7</accession>
<protein>
    <submittedName>
        <fullName evidence="1">Uncharacterized protein</fullName>
    </submittedName>
</protein>
<dbReference type="EMBL" id="JASCSA010000025">
    <property type="protein sequence ID" value="MDI5886076.1"/>
    <property type="molecule type" value="Genomic_DNA"/>
</dbReference>
<evidence type="ECO:0000313" key="2">
    <source>
        <dbReference type="Proteomes" id="UP001229025"/>
    </source>
</evidence>
<comment type="caution">
    <text evidence="1">The sequence shown here is derived from an EMBL/GenBank/DDBJ whole genome shotgun (WGS) entry which is preliminary data.</text>
</comment>
<sequence>MRLTDSDLRQLEARKRDRDLKLPPRLTPGERFAVLDQIVAVTGFTPADIERRMGVCKGTVHRWVRHVSEVPGHWEARLIELHRQVMPEEAAA</sequence>
<proteinExistence type="predicted"/>
<organism evidence="1 2">
    <name type="scientific">Cobetia amphilecti</name>
    <dbReference type="NCBI Taxonomy" id="1055104"/>
    <lineage>
        <taxon>Bacteria</taxon>
        <taxon>Pseudomonadati</taxon>
        <taxon>Pseudomonadota</taxon>
        <taxon>Gammaproteobacteria</taxon>
        <taxon>Oceanospirillales</taxon>
        <taxon>Halomonadaceae</taxon>
        <taxon>Cobetia</taxon>
    </lineage>
</organism>
<dbReference type="RefSeq" id="WP_284727617.1">
    <property type="nucleotide sequence ID" value="NZ_JASCSA010000025.1"/>
</dbReference>
<gene>
    <name evidence="1" type="ORF">QLT01_17165</name>
</gene>
<reference evidence="2" key="2">
    <citation type="submission" date="2023-07" db="EMBL/GenBank/DDBJ databases">
        <title>Genome-based characterization of strain KMM 296 and proposal for reclassification of Cobetia litoralis and Cobetia pacifica, and emended description of the species Cobetia amphilecti and Cobetia marina.</title>
        <authorList>
            <person name="Balabanova L."/>
            <person name="Nedashkovskaya O."/>
        </authorList>
    </citation>
    <scope>NUCLEOTIDE SEQUENCE [LARGE SCALE GENOMIC DNA]</scope>
    <source>
        <strain evidence="2">NRIC 0815</strain>
    </source>
</reference>
<keyword evidence="2" id="KW-1185">Reference proteome</keyword>
<evidence type="ECO:0000313" key="1">
    <source>
        <dbReference type="EMBL" id="MDI5886076.1"/>
    </source>
</evidence>
<name>A0ABT6UTP7_9GAMM</name>